<accession>A0A831LS92</accession>
<protein>
    <submittedName>
        <fullName evidence="2">CDP-alcohol phosphatidyltransferase family protein</fullName>
    </submittedName>
</protein>
<name>A0A831LS92_9BACT</name>
<feature type="non-terminal residue" evidence="2">
    <location>
        <position position="37"/>
    </location>
</feature>
<dbReference type="EMBL" id="DSDK01000509">
    <property type="protein sequence ID" value="HDR51827.1"/>
    <property type="molecule type" value="Genomic_DNA"/>
</dbReference>
<reference evidence="2" key="1">
    <citation type="journal article" date="2020" name="mSystems">
        <title>Genome- and Community-Level Interaction Insights into Carbon Utilization and Element Cycling Functions of Hydrothermarchaeota in Hydrothermal Sediment.</title>
        <authorList>
            <person name="Zhou Z."/>
            <person name="Liu Y."/>
            <person name="Xu W."/>
            <person name="Pan J."/>
            <person name="Luo Z.H."/>
            <person name="Li M."/>
        </authorList>
    </citation>
    <scope>NUCLEOTIDE SEQUENCE [LARGE SCALE GENOMIC DNA]</scope>
    <source>
        <strain evidence="2">SpSt-1217</strain>
    </source>
</reference>
<organism evidence="2">
    <name type="scientific">Mariniphaga anaerophila</name>
    <dbReference type="NCBI Taxonomy" id="1484053"/>
    <lineage>
        <taxon>Bacteria</taxon>
        <taxon>Pseudomonadati</taxon>
        <taxon>Bacteroidota</taxon>
        <taxon>Bacteroidia</taxon>
        <taxon>Marinilabiliales</taxon>
        <taxon>Prolixibacteraceae</taxon>
        <taxon>Mariniphaga</taxon>
    </lineage>
</organism>
<dbReference type="Proteomes" id="UP000886047">
    <property type="component" value="Unassembled WGS sequence"/>
</dbReference>
<keyword evidence="1" id="KW-0812">Transmembrane</keyword>
<gene>
    <name evidence="2" type="ORF">ENN90_09475</name>
</gene>
<evidence type="ECO:0000313" key="2">
    <source>
        <dbReference type="EMBL" id="HDR51827.1"/>
    </source>
</evidence>
<feature type="transmembrane region" description="Helical" evidence="1">
    <location>
        <begin position="12"/>
        <end position="34"/>
    </location>
</feature>
<evidence type="ECO:0000256" key="1">
    <source>
        <dbReference type="SAM" id="Phobius"/>
    </source>
</evidence>
<keyword evidence="1" id="KW-1133">Transmembrane helix</keyword>
<comment type="caution">
    <text evidence="2">The sequence shown here is derived from an EMBL/GenBank/DDBJ whole genome shotgun (WGS) entry which is preliminary data.</text>
</comment>
<dbReference type="AlphaFoldDB" id="A0A831LS92"/>
<keyword evidence="1" id="KW-0472">Membrane</keyword>
<sequence length="37" mass="4229">MKKIIIKGESVLNVPNLISLYRLLVFPVILYLALTSR</sequence>
<proteinExistence type="predicted"/>